<name>A0ACC3C6R2_PYRYE</name>
<protein>
    <submittedName>
        <fullName evidence="1">Uncharacterized protein</fullName>
    </submittedName>
</protein>
<dbReference type="Proteomes" id="UP000798662">
    <property type="component" value="Chromosome 2"/>
</dbReference>
<accession>A0ACC3C6R2</accession>
<dbReference type="EMBL" id="CM020619">
    <property type="protein sequence ID" value="KAK1865999.1"/>
    <property type="molecule type" value="Genomic_DNA"/>
</dbReference>
<sequence length="573" mass="58942">MLYLDDTFVHLGRPQCIWRNVPFDWATATAANGGTSLADSSAERTLSQRTRPPPTRRLAPVPGSCLAAATSRPCEPQAILCSSHRLLLLSLSFFPCCLSNILMAAFAPSVPGWPAAVHPLATGGSAGRRRASVAVVASRASAGRLRMNAAEGGAGAPPVTVSRSGVEVHHFSPAVEALENEGAYAMMARAADIAKSPGPPVVHLEIGQPSYPTPPHITAAAIAALSAGATKYSPPAGIPALRAAIAAHVSSTRGVDVHPEQVVVGPGAKPGLLLALLALVRAPGDVVIIPDPGFPSYAAAVSLAGGVPIRVPVGPAGYDIPALRRAARGEAGRCVAIIVNSPGNPTGCVLGRAACESVAAVAIEADAFVLSDEIYSGLVYEGQPGEAPYTSMLSLPGMAARTVLVDGFSKTFAMTGWRLGYAVCPPYLADRMSLLLVHAVGCTATFVQHAGVAALVGLANGEDAALQGMRADYRRRRDAVVTGLNAIEGVSAAVPGGAFYVWADVSAFSEWGYTAAELASMLLEEGRVAVLPGTDFGPGGEGYLRLSYVGEDDEVLEGVARIKTVLDRLRSAG</sequence>
<reference evidence="1" key="1">
    <citation type="submission" date="2019-11" db="EMBL/GenBank/DDBJ databases">
        <title>Nori genome reveals adaptations in red seaweeds to the harsh intertidal environment.</title>
        <authorList>
            <person name="Wang D."/>
            <person name="Mao Y."/>
        </authorList>
    </citation>
    <scope>NUCLEOTIDE SEQUENCE</scope>
    <source>
        <tissue evidence="1">Gametophyte</tissue>
    </source>
</reference>
<organism evidence="1 2">
    <name type="scientific">Pyropia yezoensis</name>
    <name type="common">Susabi-nori</name>
    <name type="synonym">Porphyra yezoensis</name>
    <dbReference type="NCBI Taxonomy" id="2788"/>
    <lineage>
        <taxon>Eukaryota</taxon>
        <taxon>Rhodophyta</taxon>
        <taxon>Bangiophyceae</taxon>
        <taxon>Bangiales</taxon>
        <taxon>Bangiaceae</taxon>
        <taxon>Pyropia</taxon>
    </lineage>
</organism>
<gene>
    <name evidence="1" type="ORF">I4F81_008520</name>
</gene>
<evidence type="ECO:0000313" key="1">
    <source>
        <dbReference type="EMBL" id="KAK1865999.1"/>
    </source>
</evidence>
<comment type="caution">
    <text evidence="1">The sequence shown here is derived from an EMBL/GenBank/DDBJ whole genome shotgun (WGS) entry which is preliminary data.</text>
</comment>
<proteinExistence type="predicted"/>
<evidence type="ECO:0000313" key="2">
    <source>
        <dbReference type="Proteomes" id="UP000798662"/>
    </source>
</evidence>
<keyword evidence="2" id="KW-1185">Reference proteome</keyword>